<evidence type="ECO:0000313" key="2">
    <source>
        <dbReference type="EMBL" id="MBC8544748.1"/>
    </source>
</evidence>
<protein>
    <submittedName>
        <fullName evidence="2">YlxR family protein</fullName>
    </submittedName>
</protein>
<sequence>MKTRKIPMRRCTGCQEMKNKKELIRIVRDPEGMLSVDFSGKKSGRGAYICANPECLEKAIKTKGLERSLQVAISPELVEVLRSEMKAGE</sequence>
<organism evidence="2 3">
    <name type="scientific">Bianquea renquensis</name>
    <dbReference type="NCBI Taxonomy" id="2763661"/>
    <lineage>
        <taxon>Bacteria</taxon>
        <taxon>Bacillati</taxon>
        <taxon>Bacillota</taxon>
        <taxon>Clostridia</taxon>
        <taxon>Eubacteriales</taxon>
        <taxon>Bianqueaceae</taxon>
        <taxon>Bianquea</taxon>
    </lineage>
</organism>
<reference evidence="2" key="1">
    <citation type="submission" date="2020-08" db="EMBL/GenBank/DDBJ databases">
        <title>Genome public.</title>
        <authorList>
            <person name="Liu C."/>
            <person name="Sun Q."/>
        </authorList>
    </citation>
    <scope>NUCLEOTIDE SEQUENCE</scope>
    <source>
        <strain evidence="2">NSJ-32</strain>
    </source>
</reference>
<dbReference type="CDD" id="cd00279">
    <property type="entry name" value="YlxR"/>
    <property type="match status" value="1"/>
</dbReference>
<dbReference type="NCBIfam" id="NF047356">
    <property type="entry name" value="RNA_bind_RnpM"/>
    <property type="match status" value="1"/>
</dbReference>
<name>A0A926DT11_9FIRM</name>
<dbReference type="InterPro" id="IPR035931">
    <property type="entry name" value="YlxR-like_sf"/>
</dbReference>
<dbReference type="EMBL" id="JACRSQ010000030">
    <property type="protein sequence ID" value="MBC8544748.1"/>
    <property type="molecule type" value="Genomic_DNA"/>
</dbReference>
<dbReference type="AlphaFoldDB" id="A0A926DT11"/>
<dbReference type="PANTHER" id="PTHR34215">
    <property type="entry name" value="BLL0784 PROTEIN"/>
    <property type="match status" value="1"/>
</dbReference>
<dbReference type="InterPro" id="IPR007393">
    <property type="entry name" value="YlxR_dom"/>
</dbReference>
<dbReference type="Gene3D" id="3.30.1230.10">
    <property type="entry name" value="YlxR-like"/>
    <property type="match status" value="1"/>
</dbReference>
<keyword evidence="3" id="KW-1185">Reference proteome</keyword>
<dbReference type="SUPFAM" id="SSF64376">
    <property type="entry name" value="YlxR-like"/>
    <property type="match status" value="1"/>
</dbReference>
<comment type="caution">
    <text evidence="2">The sequence shown here is derived from an EMBL/GenBank/DDBJ whole genome shotgun (WGS) entry which is preliminary data.</text>
</comment>
<gene>
    <name evidence="2" type="ORF">H8730_14460</name>
</gene>
<feature type="domain" description="YlxR" evidence="1">
    <location>
        <begin position="9"/>
        <end position="82"/>
    </location>
</feature>
<evidence type="ECO:0000313" key="3">
    <source>
        <dbReference type="Proteomes" id="UP000657006"/>
    </source>
</evidence>
<dbReference type="Pfam" id="PF04296">
    <property type="entry name" value="YlxR"/>
    <property type="match status" value="1"/>
</dbReference>
<dbReference type="InterPro" id="IPR037465">
    <property type="entry name" value="YlxR"/>
</dbReference>
<evidence type="ECO:0000259" key="1">
    <source>
        <dbReference type="Pfam" id="PF04296"/>
    </source>
</evidence>
<accession>A0A926DT11</accession>
<dbReference type="RefSeq" id="WP_177719176.1">
    <property type="nucleotide sequence ID" value="NZ_JACRSQ010000030.1"/>
</dbReference>
<dbReference type="PANTHER" id="PTHR34215:SF1">
    <property type="entry name" value="YLXR DOMAIN-CONTAINING PROTEIN"/>
    <property type="match status" value="1"/>
</dbReference>
<proteinExistence type="predicted"/>
<dbReference type="Proteomes" id="UP000657006">
    <property type="component" value="Unassembled WGS sequence"/>
</dbReference>